<gene>
    <name evidence="1" type="ORF">R3Q59_23020</name>
</gene>
<reference evidence="1 2" key="1">
    <citation type="submission" date="2023-10" db="EMBL/GenBank/DDBJ databases">
        <title>Development of a sustainable strategy for remediation of hydrocarbon-contaminated territories based on the waste exchange concept.</title>
        <authorList>
            <person name="Krivoruchko A."/>
        </authorList>
    </citation>
    <scope>NUCLEOTIDE SEQUENCE [LARGE SCALE GENOMIC DNA]</scope>
    <source>
        <strain evidence="1 2">IEGM 60</strain>
    </source>
</reference>
<name>A0ABU4CIK7_RHOJO</name>
<comment type="caution">
    <text evidence="1">The sequence shown here is derived from an EMBL/GenBank/DDBJ whole genome shotgun (WGS) entry which is preliminary data.</text>
</comment>
<dbReference type="EMBL" id="JAWLKA010000013">
    <property type="protein sequence ID" value="MDV6283374.1"/>
    <property type="molecule type" value="Genomic_DNA"/>
</dbReference>
<sequence>MDLDVYPGRRASGSVAVAPARVEAQCYRVPVSTGQEASLENREKTLRDSAGGVVHPASEDRG</sequence>
<evidence type="ECO:0000313" key="2">
    <source>
        <dbReference type="Proteomes" id="UP001185737"/>
    </source>
</evidence>
<accession>A0ABU4CIK7</accession>
<protein>
    <submittedName>
        <fullName evidence="1">Uncharacterized protein</fullName>
    </submittedName>
</protein>
<dbReference type="RefSeq" id="WP_241962292.1">
    <property type="nucleotide sequence ID" value="NZ_JAWLKA010000013.1"/>
</dbReference>
<dbReference type="Proteomes" id="UP001185737">
    <property type="component" value="Unassembled WGS sequence"/>
</dbReference>
<organism evidence="1 2">
    <name type="scientific">Rhodococcus jostii</name>
    <dbReference type="NCBI Taxonomy" id="132919"/>
    <lineage>
        <taxon>Bacteria</taxon>
        <taxon>Bacillati</taxon>
        <taxon>Actinomycetota</taxon>
        <taxon>Actinomycetes</taxon>
        <taxon>Mycobacteriales</taxon>
        <taxon>Nocardiaceae</taxon>
        <taxon>Rhodococcus</taxon>
    </lineage>
</organism>
<proteinExistence type="predicted"/>
<keyword evidence="2" id="KW-1185">Reference proteome</keyword>
<evidence type="ECO:0000313" key="1">
    <source>
        <dbReference type="EMBL" id="MDV6283374.1"/>
    </source>
</evidence>